<evidence type="ECO:0000313" key="2">
    <source>
        <dbReference type="Proteomes" id="UP000789920"/>
    </source>
</evidence>
<gene>
    <name evidence="1" type="ORF">RPERSI_LOCUS23171</name>
</gene>
<accession>A0ACA9RUB2</accession>
<dbReference type="Proteomes" id="UP000789920">
    <property type="component" value="Unassembled WGS sequence"/>
</dbReference>
<feature type="non-terminal residue" evidence="1">
    <location>
        <position position="1"/>
    </location>
</feature>
<sequence>ISEFIRCDKSDSEYEHSICNKCSERCKNKKKDVNLRPISVKKMKLLKTSLSIDISEYILSNVNDDNILEDYEKDITEETN</sequence>
<dbReference type="EMBL" id="CAJVQC010071694">
    <property type="protein sequence ID" value="CAG8810843.1"/>
    <property type="molecule type" value="Genomic_DNA"/>
</dbReference>
<comment type="caution">
    <text evidence="1">The sequence shown here is derived from an EMBL/GenBank/DDBJ whole genome shotgun (WGS) entry which is preliminary data.</text>
</comment>
<feature type="non-terminal residue" evidence="1">
    <location>
        <position position="80"/>
    </location>
</feature>
<organism evidence="1 2">
    <name type="scientific">Racocetra persica</name>
    <dbReference type="NCBI Taxonomy" id="160502"/>
    <lineage>
        <taxon>Eukaryota</taxon>
        <taxon>Fungi</taxon>
        <taxon>Fungi incertae sedis</taxon>
        <taxon>Mucoromycota</taxon>
        <taxon>Glomeromycotina</taxon>
        <taxon>Glomeromycetes</taxon>
        <taxon>Diversisporales</taxon>
        <taxon>Gigasporaceae</taxon>
        <taxon>Racocetra</taxon>
    </lineage>
</organism>
<keyword evidence="2" id="KW-1185">Reference proteome</keyword>
<protein>
    <submittedName>
        <fullName evidence="1">14872_t:CDS:1</fullName>
    </submittedName>
</protein>
<reference evidence="1" key="1">
    <citation type="submission" date="2021-06" db="EMBL/GenBank/DDBJ databases">
        <authorList>
            <person name="Kallberg Y."/>
            <person name="Tangrot J."/>
            <person name="Rosling A."/>
        </authorList>
    </citation>
    <scope>NUCLEOTIDE SEQUENCE</scope>
    <source>
        <strain evidence="1">MA461A</strain>
    </source>
</reference>
<evidence type="ECO:0000313" key="1">
    <source>
        <dbReference type="EMBL" id="CAG8810843.1"/>
    </source>
</evidence>
<name>A0ACA9RUB2_9GLOM</name>
<proteinExistence type="predicted"/>